<keyword evidence="2" id="KW-1185">Reference proteome</keyword>
<accession>A0A4Z1JIK2</accession>
<name>A0A4Z1JIK2_9HELO</name>
<dbReference type="EMBL" id="PQXM01000383">
    <property type="protein sequence ID" value="TGO73154.1"/>
    <property type="molecule type" value="Genomic_DNA"/>
</dbReference>
<proteinExistence type="predicted"/>
<gene>
    <name evidence="1" type="ORF">BELL_0385g00050</name>
</gene>
<evidence type="ECO:0000313" key="1">
    <source>
        <dbReference type="EMBL" id="TGO73154.1"/>
    </source>
</evidence>
<sequence length="149" mass="17467">MYRADMQISFRQKTDFSESAYHRSEDDLFAKTFGIKDDGYYDDEGFGLNSCDGRSVIELVQCVAIQIRTVYEKQSYRTEKCEIHQTYNRICSTQNVPPQRHNWWANEVFGKENLGRKLPAELLNMIDKDVDEWPIGRDEAKEDRDNLLG</sequence>
<evidence type="ECO:0000313" key="2">
    <source>
        <dbReference type="Proteomes" id="UP000297229"/>
    </source>
</evidence>
<reference evidence="1 2" key="1">
    <citation type="submission" date="2017-12" db="EMBL/GenBank/DDBJ databases">
        <title>Comparative genomics of Botrytis spp.</title>
        <authorList>
            <person name="Valero-Jimenez C.A."/>
            <person name="Tapia P."/>
            <person name="Veloso J."/>
            <person name="Silva-Moreno E."/>
            <person name="Staats M."/>
            <person name="Valdes J.H."/>
            <person name="Van Kan J.A.L."/>
        </authorList>
    </citation>
    <scope>NUCLEOTIDE SEQUENCE [LARGE SCALE GENOMIC DNA]</scope>
    <source>
        <strain evidence="1 2">Be9601</strain>
    </source>
</reference>
<comment type="caution">
    <text evidence="1">The sequence shown here is derived from an EMBL/GenBank/DDBJ whole genome shotgun (WGS) entry which is preliminary data.</text>
</comment>
<dbReference type="STRING" id="278938.A0A4Z1JIK2"/>
<organism evidence="1 2">
    <name type="scientific">Botrytis elliptica</name>
    <dbReference type="NCBI Taxonomy" id="278938"/>
    <lineage>
        <taxon>Eukaryota</taxon>
        <taxon>Fungi</taxon>
        <taxon>Dikarya</taxon>
        <taxon>Ascomycota</taxon>
        <taxon>Pezizomycotina</taxon>
        <taxon>Leotiomycetes</taxon>
        <taxon>Helotiales</taxon>
        <taxon>Sclerotiniaceae</taxon>
        <taxon>Botrytis</taxon>
    </lineage>
</organism>
<dbReference type="Proteomes" id="UP000297229">
    <property type="component" value="Unassembled WGS sequence"/>
</dbReference>
<protein>
    <submittedName>
        <fullName evidence="1">Uncharacterized protein</fullName>
    </submittedName>
</protein>
<dbReference type="AlphaFoldDB" id="A0A4Z1JIK2"/>